<evidence type="ECO:0000313" key="3">
    <source>
        <dbReference type="Proteomes" id="UP001321760"/>
    </source>
</evidence>
<keyword evidence="1" id="KW-0732">Signal</keyword>
<feature type="non-terminal residue" evidence="2">
    <location>
        <position position="79"/>
    </location>
</feature>
<dbReference type="AlphaFoldDB" id="A0AAV9G766"/>
<organism evidence="2 3">
    <name type="scientific">Podospora aff. communis PSN243</name>
    <dbReference type="NCBI Taxonomy" id="3040156"/>
    <lineage>
        <taxon>Eukaryota</taxon>
        <taxon>Fungi</taxon>
        <taxon>Dikarya</taxon>
        <taxon>Ascomycota</taxon>
        <taxon>Pezizomycotina</taxon>
        <taxon>Sordariomycetes</taxon>
        <taxon>Sordariomycetidae</taxon>
        <taxon>Sordariales</taxon>
        <taxon>Podosporaceae</taxon>
        <taxon>Podospora</taxon>
    </lineage>
</organism>
<dbReference type="Proteomes" id="UP001321760">
    <property type="component" value="Unassembled WGS sequence"/>
</dbReference>
<protein>
    <recommendedName>
        <fullName evidence="4">Secreted protein</fullName>
    </recommendedName>
</protein>
<reference evidence="2" key="2">
    <citation type="submission" date="2023-05" db="EMBL/GenBank/DDBJ databases">
        <authorList>
            <consortium name="Lawrence Berkeley National Laboratory"/>
            <person name="Steindorff A."/>
            <person name="Hensen N."/>
            <person name="Bonometti L."/>
            <person name="Westerberg I."/>
            <person name="Brannstrom I.O."/>
            <person name="Guillou S."/>
            <person name="Cros-Aarteil S."/>
            <person name="Calhoun S."/>
            <person name="Haridas S."/>
            <person name="Kuo A."/>
            <person name="Mondo S."/>
            <person name="Pangilinan J."/>
            <person name="Riley R."/>
            <person name="Labutti K."/>
            <person name="Andreopoulos B."/>
            <person name="Lipzen A."/>
            <person name="Chen C."/>
            <person name="Yanf M."/>
            <person name="Daum C."/>
            <person name="Ng V."/>
            <person name="Clum A."/>
            <person name="Ohm R."/>
            <person name="Martin F."/>
            <person name="Silar P."/>
            <person name="Natvig D."/>
            <person name="Lalanne C."/>
            <person name="Gautier V."/>
            <person name="Ament-Velasquez S.L."/>
            <person name="Kruys A."/>
            <person name="Hutchinson M.I."/>
            <person name="Powell A.J."/>
            <person name="Barry K."/>
            <person name="Miller A.N."/>
            <person name="Grigoriev I.V."/>
            <person name="Debuchy R."/>
            <person name="Gladieux P."/>
            <person name="Thoren M.H."/>
            <person name="Johannesson H."/>
        </authorList>
    </citation>
    <scope>NUCLEOTIDE SEQUENCE</scope>
    <source>
        <strain evidence="2">PSN243</strain>
    </source>
</reference>
<evidence type="ECO:0008006" key="4">
    <source>
        <dbReference type="Google" id="ProtNLM"/>
    </source>
</evidence>
<dbReference type="EMBL" id="MU865989">
    <property type="protein sequence ID" value="KAK4443637.1"/>
    <property type="molecule type" value="Genomic_DNA"/>
</dbReference>
<sequence length="79" mass="9148">MTHGRYRHVHLDLLFFFVAKARQAQLVPVDASDEVGTSQCTGRPAADLPVHYRSLRPTSEILARKYLWRLEQLTRRGRS</sequence>
<evidence type="ECO:0000256" key="1">
    <source>
        <dbReference type="SAM" id="SignalP"/>
    </source>
</evidence>
<reference evidence="2" key="1">
    <citation type="journal article" date="2023" name="Mol. Phylogenet. Evol.">
        <title>Genome-scale phylogeny and comparative genomics of the fungal order Sordariales.</title>
        <authorList>
            <person name="Hensen N."/>
            <person name="Bonometti L."/>
            <person name="Westerberg I."/>
            <person name="Brannstrom I.O."/>
            <person name="Guillou S."/>
            <person name="Cros-Aarteil S."/>
            <person name="Calhoun S."/>
            <person name="Haridas S."/>
            <person name="Kuo A."/>
            <person name="Mondo S."/>
            <person name="Pangilinan J."/>
            <person name="Riley R."/>
            <person name="LaButti K."/>
            <person name="Andreopoulos B."/>
            <person name="Lipzen A."/>
            <person name="Chen C."/>
            <person name="Yan M."/>
            <person name="Daum C."/>
            <person name="Ng V."/>
            <person name="Clum A."/>
            <person name="Steindorff A."/>
            <person name="Ohm R.A."/>
            <person name="Martin F."/>
            <person name="Silar P."/>
            <person name="Natvig D.O."/>
            <person name="Lalanne C."/>
            <person name="Gautier V."/>
            <person name="Ament-Velasquez S.L."/>
            <person name="Kruys A."/>
            <person name="Hutchinson M.I."/>
            <person name="Powell A.J."/>
            <person name="Barry K."/>
            <person name="Miller A.N."/>
            <person name="Grigoriev I.V."/>
            <person name="Debuchy R."/>
            <person name="Gladieux P."/>
            <person name="Hiltunen Thoren M."/>
            <person name="Johannesson H."/>
        </authorList>
    </citation>
    <scope>NUCLEOTIDE SEQUENCE</scope>
    <source>
        <strain evidence="2">PSN243</strain>
    </source>
</reference>
<feature type="chain" id="PRO_5043843930" description="Secreted protein" evidence="1">
    <location>
        <begin position="25"/>
        <end position="79"/>
    </location>
</feature>
<feature type="signal peptide" evidence="1">
    <location>
        <begin position="1"/>
        <end position="24"/>
    </location>
</feature>
<keyword evidence="3" id="KW-1185">Reference proteome</keyword>
<name>A0AAV9G766_9PEZI</name>
<gene>
    <name evidence="2" type="ORF">QBC34DRAFT_416699</name>
</gene>
<accession>A0AAV9G766</accession>
<proteinExistence type="predicted"/>
<comment type="caution">
    <text evidence="2">The sequence shown here is derived from an EMBL/GenBank/DDBJ whole genome shotgun (WGS) entry which is preliminary data.</text>
</comment>
<evidence type="ECO:0000313" key="2">
    <source>
        <dbReference type="EMBL" id="KAK4443637.1"/>
    </source>
</evidence>